<proteinExistence type="predicted"/>
<sequence length="258" mass="29348">MAFDNDFGSGSMGRVLSPGSIRSPEEQMKASITISLFVSLVSYTTKWWIRDKQSNNNTSLTYLDSTTIGRIILDGGKVHPAVRRVPRGGKGFRDLLETACVHMTLMAKDDCKYTSVNAETQSKLRRTYPRKLTVNIFFIPKQFDIIIARSSSFLEIFFGHNQNMSQTMRIAFLIQISLQSYVTTVPANEMSRQTMYTEFLRIQPIPLNNDMRCLYTELDAISMAVECNRPRGTVRSEQSSDEALSVISSIHRWLLCFL</sequence>
<protein>
    <submittedName>
        <fullName evidence="1">Uncharacterized protein</fullName>
    </submittedName>
</protein>
<dbReference type="EMBL" id="CP111015">
    <property type="protein sequence ID" value="WAR02301.1"/>
    <property type="molecule type" value="Genomic_DNA"/>
</dbReference>
<name>A0ABY7E047_MYAAR</name>
<reference evidence="1" key="1">
    <citation type="submission" date="2022-11" db="EMBL/GenBank/DDBJ databases">
        <title>Centuries of genome instability and evolution in soft-shell clam transmissible cancer (bioRxiv).</title>
        <authorList>
            <person name="Hart S.F.M."/>
            <person name="Yonemitsu M.A."/>
            <person name="Giersch R.M."/>
            <person name="Beal B.F."/>
            <person name="Arriagada G."/>
            <person name="Davis B.W."/>
            <person name="Ostrander E.A."/>
            <person name="Goff S.P."/>
            <person name="Metzger M.J."/>
        </authorList>
    </citation>
    <scope>NUCLEOTIDE SEQUENCE</scope>
    <source>
        <strain evidence="1">MELC-2E11</strain>
        <tissue evidence="1">Siphon/mantle</tissue>
    </source>
</reference>
<evidence type="ECO:0000313" key="1">
    <source>
        <dbReference type="EMBL" id="WAR02301.1"/>
    </source>
</evidence>
<evidence type="ECO:0000313" key="2">
    <source>
        <dbReference type="Proteomes" id="UP001164746"/>
    </source>
</evidence>
<keyword evidence="2" id="KW-1185">Reference proteome</keyword>
<dbReference type="Proteomes" id="UP001164746">
    <property type="component" value="Chromosome 4"/>
</dbReference>
<gene>
    <name evidence="1" type="ORF">MAR_008859</name>
</gene>
<accession>A0ABY7E047</accession>
<organism evidence="1 2">
    <name type="scientific">Mya arenaria</name>
    <name type="common">Soft-shell clam</name>
    <dbReference type="NCBI Taxonomy" id="6604"/>
    <lineage>
        <taxon>Eukaryota</taxon>
        <taxon>Metazoa</taxon>
        <taxon>Spiralia</taxon>
        <taxon>Lophotrochozoa</taxon>
        <taxon>Mollusca</taxon>
        <taxon>Bivalvia</taxon>
        <taxon>Autobranchia</taxon>
        <taxon>Heteroconchia</taxon>
        <taxon>Euheterodonta</taxon>
        <taxon>Imparidentia</taxon>
        <taxon>Neoheterodontei</taxon>
        <taxon>Myida</taxon>
        <taxon>Myoidea</taxon>
        <taxon>Myidae</taxon>
        <taxon>Mya</taxon>
    </lineage>
</organism>